<dbReference type="Pfam" id="PF06433">
    <property type="entry name" value="Me-amine-dh_H"/>
    <property type="match status" value="1"/>
</dbReference>
<feature type="signal peptide" evidence="8">
    <location>
        <begin position="1"/>
        <end position="28"/>
    </location>
</feature>
<evidence type="ECO:0000256" key="4">
    <source>
        <dbReference type="ARBA" id="ARBA00022729"/>
    </source>
</evidence>
<evidence type="ECO:0000256" key="8">
    <source>
        <dbReference type="SAM" id="SignalP"/>
    </source>
</evidence>
<keyword evidence="4 8" id="KW-0732">Signal</keyword>
<evidence type="ECO:0000256" key="5">
    <source>
        <dbReference type="ARBA" id="ARBA00022764"/>
    </source>
</evidence>
<dbReference type="SUPFAM" id="SSF50969">
    <property type="entry name" value="YVTN repeat-like/Quinoprotein amine dehydrogenase"/>
    <property type="match status" value="1"/>
</dbReference>
<dbReference type="InterPro" id="IPR051200">
    <property type="entry name" value="Host-pathogen_enzymatic-act"/>
</dbReference>
<proteinExistence type="inferred from homology"/>
<reference evidence="9 10" key="1">
    <citation type="submission" date="2024-04" db="EMBL/GenBank/DDBJ databases">
        <title>Complete genome sequence of Nguyenibacter vanlangesis HBCM-1154, a strain capable of nitrogen fixation, IAA production, and phosphorus solubilization isolated from sugarcane soil.</title>
        <authorList>
            <person name="MY HANH P."/>
        </authorList>
    </citation>
    <scope>NUCLEOTIDE SEQUENCE [LARGE SCALE GENOMIC DNA]</scope>
    <source>
        <strain evidence="9 10">HBCM 1154</strain>
    </source>
</reference>
<accession>A0ABZ3D309</accession>
<dbReference type="RefSeq" id="WP_342627720.1">
    <property type="nucleotide sequence ID" value="NZ_CP152276.1"/>
</dbReference>
<evidence type="ECO:0000313" key="10">
    <source>
        <dbReference type="Proteomes" id="UP001449795"/>
    </source>
</evidence>
<dbReference type="PANTHER" id="PTHR47197">
    <property type="entry name" value="PROTEIN NIRF"/>
    <property type="match status" value="1"/>
</dbReference>
<dbReference type="InterPro" id="IPR015943">
    <property type="entry name" value="WD40/YVTN_repeat-like_dom_sf"/>
</dbReference>
<evidence type="ECO:0000256" key="1">
    <source>
        <dbReference type="ARBA" id="ARBA00004418"/>
    </source>
</evidence>
<dbReference type="EMBL" id="CP152276">
    <property type="protein sequence ID" value="XAE41891.1"/>
    <property type="molecule type" value="Genomic_DNA"/>
</dbReference>
<keyword evidence="3" id="KW-0813">Transport</keyword>
<evidence type="ECO:0000256" key="2">
    <source>
        <dbReference type="ARBA" id="ARBA00010548"/>
    </source>
</evidence>
<dbReference type="InterPro" id="IPR009451">
    <property type="entry name" value="Metamine_DH_Hvc"/>
</dbReference>
<keyword evidence="6" id="KW-0249">Electron transport</keyword>
<dbReference type="InterPro" id="IPR011044">
    <property type="entry name" value="Quino_amine_DH_bsu"/>
</dbReference>
<gene>
    <name evidence="9" type="ORF">AAC691_16655</name>
</gene>
<comment type="subcellular location">
    <subcellularLocation>
        <location evidence="1">Periplasm</location>
    </subcellularLocation>
</comment>
<evidence type="ECO:0000313" key="9">
    <source>
        <dbReference type="EMBL" id="XAE41891.1"/>
    </source>
</evidence>
<dbReference type="Proteomes" id="UP001449795">
    <property type="component" value="Chromosome"/>
</dbReference>
<feature type="chain" id="PRO_5047118010" evidence="8">
    <location>
        <begin position="29"/>
        <end position="398"/>
    </location>
</feature>
<dbReference type="PANTHER" id="PTHR47197:SF3">
    <property type="entry name" value="DIHYDRO-HEME D1 DEHYDROGENASE"/>
    <property type="match status" value="1"/>
</dbReference>
<organism evidence="9 10">
    <name type="scientific">Nguyenibacter vanlangensis</name>
    <dbReference type="NCBI Taxonomy" id="1216886"/>
    <lineage>
        <taxon>Bacteria</taxon>
        <taxon>Pseudomonadati</taxon>
        <taxon>Pseudomonadota</taxon>
        <taxon>Alphaproteobacteria</taxon>
        <taxon>Acetobacterales</taxon>
        <taxon>Acetobacteraceae</taxon>
        <taxon>Nguyenibacter</taxon>
    </lineage>
</organism>
<name>A0ABZ3D309_9PROT</name>
<keyword evidence="10" id="KW-1185">Reference proteome</keyword>
<comment type="similarity">
    <text evidence="2">Belongs to the aromatic amine dehydrogenase heavy chain family.</text>
</comment>
<keyword evidence="7" id="KW-0560">Oxidoreductase</keyword>
<dbReference type="Gene3D" id="2.130.10.10">
    <property type="entry name" value="YVTN repeat-like/Quinoprotein amine dehydrogenase"/>
    <property type="match status" value="1"/>
</dbReference>
<protein>
    <submittedName>
        <fullName evidence="9">Amine dehydrogenase large subunit</fullName>
    </submittedName>
</protein>
<keyword evidence="5" id="KW-0574">Periplasm</keyword>
<evidence type="ECO:0000256" key="6">
    <source>
        <dbReference type="ARBA" id="ARBA00022982"/>
    </source>
</evidence>
<evidence type="ECO:0000256" key="3">
    <source>
        <dbReference type="ARBA" id="ARBA00022448"/>
    </source>
</evidence>
<sequence>MTNTGSTARRFPALARATLAAASVAASAACWSAAPAGAAPTPVLQAEQSDVATLPSAAAHWFLPATLDQSYTIYDADAGRILGTVPASILGNIALSPDHGKFYVADTIWSRVDHGTRQDLLQVYDAHSLALLREIPLPPRALAVYKQQDFDVSTDGNWAYAFNMSPATSVTIIDLAHAKVARTVDIPGCALIFPWKSGGFSSLCGDGSLTDVGYTGGNAITITHTRPFFDANNDPIFEQGLVDHATGRALFVSYTGKVYAATLGQHPAIAAPWSIQQAAGQPAAGTGVQELAWRPGGLQPFAWNRASGHLFVLMHAGTYWTHKTAGTEVWELDPARHALVRRIDLPHPARGIAVTSDASPLLFATAEDGAVTVLDPATGAVRRTLEAHAGPMSIVPDL</sequence>
<evidence type="ECO:0000256" key="7">
    <source>
        <dbReference type="ARBA" id="ARBA00023002"/>
    </source>
</evidence>